<feature type="signal peptide" evidence="1">
    <location>
        <begin position="1"/>
        <end position="23"/>
    </location>
</feature>
<evidence type="ECO:0000313" key="2">
    <source>
        <dbReference type="EMBL" id="KAH7972764.1"/>
    </source>
</evidence>
<gene>
    <name evidence="2" type="ORF">HPB52_016753</name>
</gene>
<keyword evidence="1" id="KW-0732">Signal</keyword>
<accession>A0A9D4T668</accession>
<feature type="chain" id="PRO_5039653662" evidence="1">
    <location>
        <begin position="24"/>
        <end position="283"/>
    </location>
</feature>
<reference evidence="2" key="2">
    <citation type="submission" date="2021-09" db="EMBL/GenBank/DDBJ databases">
        <authorList>
            <person name="Jia N."/>
            <person name="Wang J."/>
            <person name="Shi W."/>
            <person name="Du L."/>
            <person name="Sun Y."/>
            <person name="Zhan W."/>
            <person name="Jiang J."/>
            <person name="Wang Q."/>
            <person name="Zhang B."/>
            <person name="Ji P."/>
            <person name="Sakyi L.B."/>
            <person name="Cui X."/>
            <person name="Yuan T."/>
            <person name="Jiang B."/>
            <person name="Yang W."/>
            <person name="Lam T.T.-Y."/>
            <person name="Chang Q."/>
            <person name="Ding S."/>
            <person name="Wang X."/>
            <person name="Zhu J."/>
            <person name="Ruan X."/>
            <person name="Zhao L."/>
            <person name="Wei J."/>
            <person name="Que T."/>
            <person name="Du C."/>
            <person name="Cheng J."/>
            <person name="Dai P."/>
            <person name="Han X."/>
            <person name="Huang E."/>
            <person name="Gao Y."/>
            <person name="Liu J."/>
            <person name="Shao H."/>
            <person name="Ye R."/>
            <person name="Li L."/>
            <person name="Wei W."/>
            <person name="Wang X."/>
            <person name="Wang C."/>
            <person name="Huo Q."/>
            <person name="Li W."/>
            <person name="Guo W."/>
            <person name="Chen H."/>
            <person name="Chen S."/>
            <person name="Zhou L."/>
            <person name="Zhou L."/>
            <person name="Ni X."/>
            <person name="Tian J."/>
            <person name="Zhou Y."/>
            <person name="Sheng Y."/>
            <person name="Liu T."/>
            <person name="Pan Y."/>
            <person name="Xia L."/>
            <person name="Li J."/>
            <person name="Zhao F."/>
            <person name="Cao W."/>
        </authorList>
    </citation>
    <scope>NUCLEOTIDE SEQUENCE</scope>
    <source>
        <strain evidence="2">Rsan-2018</strain>
        <tissue evidence="2">Larvae</tissue>
    </source>
</reference>
<dbReference type="Proteomes" id="UP000821837">
    <property type="component" value="Chromosome 11"/>
</dbReference>
<proteinExistence type="predicted"/>
<sequence length="283" mass="31851">MSRWCTLTVALFGFLTAVLYVEAQEILCPQHKHLEGEVQKCKELLPDLSGKKEKLAALSIRYGLRCAREVDPDISLPDIRDRRCKKDDPQDFPRKFYQCWNRLLDTDELLTRVGFSGDELDRFRGAANSAGVDSTDLAIFKKSLASRAVVLGGTIVNHLQLDLPWTLCQVASKSRVTNWNQTLIISCKGYSLEEASAATHEQCSPGEHDDYDEEKEVTTCKGFSQESDCQMVVEADGCRRCHCPRACPSIYCGLRCRRVLRSGACPYCDCRRGKQVYVLGKKP</sequence>
<protein>
    <submittedName>
        <fullName evidence="2">Uncharacterized protein</fullName>
    </submittedName>
</protein>
<name>A0A9D4T668_RHISA</name>
<organism evidence="2 3">
    <name type="scientific">Rhipicephalus sanguineus</name>
    <name type="common">Brown dog tick</name>
    <name type="synonym">Ixodes sanguineus</name>
    <dbReference type="NCBI Taxonomy" id="34632"/>
    <lineage>
        <taxon>Eukaryota</taxon>
        <taxon>Metazoa</taxon>
        <taxon>Ecdysozoa</taxon>
        <taxon>Arthropoda</taxon>
        <taxon>Chelicerata</taxon>
        <taxon>Arachnida</taxon>
        <taxon>Acari</taxon>
        <taxon>Parasitiformes</taxon>
        <taxon>Ixodida</taxon>
        <taxon>Ixodoidea</taxon>
        <taxon>Ixodidae</taxon>
        <taxon>Rhipicephalinae</taxon>
        <taxon>Rhipicephalus</taxon>
        <taxon>Rhipicephalus</taxon>
    </lineage>
</organism>
<dbReference type="EMBL" id="JABSTV010001247">
    <property type="protein sequence ID" value="KAH7972764.1"/>
    <property type="molecule type" value="Genomic_DNA"/>
</dbReference>
<dbReference type="VEuPathDB" id="VectorBase:RSAN_050216"/>
<dbReference type="VEuPathDB" id="VectorBase:RSAN_045275"/>
<evidence type="ECO:0000256" key="1">
    <source>
        <dbReference type="SAM" id="SignalP"/>
    </source>
</evidence>
<reference evidence="2" key="1">
    <citation type="journal article" date="2020" name="Cell">
        <title>Large-Scale Comparative Analyses of Tick Genomes Elucidate Their Genetic Diversity and Vector Capacities.</title>
        <authorList>
            <consortium name="Tick Genome and Microbiome Consortium (TIGMIC)"/>
            <person name="Jia N."/>
            <person name="Wang J."/>
            <person name="Shi W."/>
            <person name="Du L."/>
            <person name="Sun Y."/>
            <person name="Zhan W."/>
            <person name="Jiang J.F."/>
            <person name="Wang Q."/>
            <person name="Zhang B."/>
            <person name="Ji P."/>
            <person name="Bell-Sakyi L."/>
            <person name="Cui X.M."/>
            <person name="Yuan T.T."/>
            <person name="Jiang B.G."/>
            <person name="Yang W.F."/>
            <person name="Lam T.T."/>
            <person name="Chang Q.C."/>
            <person name="Ding S.J."/>
            <person name="Wang X.J."/>
            <person name="Zhu J.G."/>
            <person name="Ruan X.D."/>
            <person name="Zhao L."/>
            <person name="Wei J.T."/>
            <person name="Ye R.Z."/>
            <person name="Que T.C."/>
            <person name="Du C.H."/>
            <person name="Zhou Y.H."/>
            <person name="Cheng J.X."/>
            <person name="Dai P.F."/>
            <person name="Guo W.B."/>
            <person name="Han X.H."/>
            <person name="Huang E.J."/>
            <person name="Li L.F."/>
            <person name="Wei W."/>
            <person name="Gao Y.C."/>
            <person name="Liu J.Z."/>
            <person name="Shao H.Z."/>
            <person name="Wang X."/>
            <person name="Wang C.C."/>
            <person name="Yang T.C."/>
            <person name="Huo Q.B."/>
            <person name="Li W."/>
            <person name="Chen H.Y."/>
            <person name="Chen S.E."/>
            <person name="Zhou L.G."/>
            <person name="Ni X.B."/>
            <person name="Tian J.H."/>
            <person name="Sheng Y."/>
            <person name="Liu T."/>
            <person name="Pan Y.S."/>
            <person name="Xia L.Y."/>
            <person name="Li J."/>
            <person name="Zhao F."/>
            <person name="Cao W.C."/>
        </authorList>
    </citation>
    <scope>NUCLEOTIDE SEQUENCE</scope>
    <source>
        <strain evidence="2">Rsan-2018</strain>
    </source>
</reference>
<dbReference type="AlphaFoldDB" id="A0A9D4T668"/>
<comment type="caution">
    <text evidence="2">The sequence shown here is derived from an EMBL/GenBank/DDBJ whole genome shotgun (WGS) entry which is preliminary data.</text>
</comment>
<evidence type="ECO:0000313" key="3">
    <source>
        <dbReference type="Proteomes" id="UP000821837"/>
    </source>
</evidence>
<keyword evidence="3" id="KW-1185">Reference proteome</keyword>